<dbReference type="GO" id="GO:0005507">
    <property type="term" value="F:copper ion binding"/>
    <property type="evidence" value="ECO:0007669"/>
    <property type="project" value="TreeGrafter"/>
</dbReference>
<dbReference type="PANTHER" id="PTHR23419:SF8">
    <property type="entry name" value="FI09726P"/>
    <property type="match status" value="1"/>
</dbReference>
<organism evidence="2 3">
    <name type="scientific">Aeoliella mucimassa</name>
    <dbReference type="NCBI Taxonomy" id="2527972"/>
    <lineage>
        <taxon>Bacteria</taxon>
        <taxon>Pseudomonadati</taxon>
        <taxon>Planctomycetota</taxon>
        <taxon>Planctomycetia</taxon>
        <taxon>Pirellulales</taxon>
        <taxon>Lacipirellulaceae</taxon>
        <taxon>Aeoliella</taxon>
    </lineage>
</organism>
<dbReference type="GO" id="GO:0010038">
    <property type="term" value="P:response to metal ion"/>
    <property type="evidence" value="ECO:0007669"/>
    <property type="project" value="InterPro"/>
</dbReference>
<gene>
    <name evidence="2" type="primary">cutA</name>
    <name evidence="2" type="ORF">Pan181_43660</name>
</gene>
<dbReference type="Proteomes" id="UP000315750">
    <property type="component" value="Chromosome"/>
</dbReference>
<keyword evidence="3" id="KW-1185">Reference proteome</keyword>
<comment type="similarity">
    <text evidence="1">Belongs to the CutA family.</text>
</comment>
<dbReference type="EMBL" id="CP036278">
    <property type="protein sequence ID" value="QDU58139.1"/>
    <property type="molecule type" value="Genomic_DNA"/>
</dbReference>
<dbReference type="InterPro" id="IPR011322">
    <property type="entry name" value="N-reg_PII-like_a/b"/>
</dbReference>
<dbReference type="KEGG" id="amuc:Pan181_43660"/>
<dbReference type="InterPro" id="IPR004323">
    <property type="entry name" value="Ion_tolerance_CutA"/>
</dbReference>
<sequence length="109" mass="12399">MQPYVQITTTTGDHAVAEKIAVELVDHRLVACAQISGPVRSVYRWQGKVEFAEEFVVHMKTTGEHIESVKRVITELHPYDVPEIIVVPIVDGSREYLLWLDEETRPGDE</sequence>
<protein>
    <submittedName>
        <fullName evidence="2">Divalent-cation tolerance protein CutA</fullName>
    </submittedName>
</protein>
<dbReference type="AlphaFoldDB" id="A0A518ATU1"/>
<dbReference type="PANTHER" id="PTHR23419">
    <property type="entry name" value="DIVALENT CATION TOLERANCE CUTA-RELATED"/>
    <property type="match status" value="1"/>
</dbReference>
<dbReference type="Gene3D" id="3.30.70.120">
    <property type="match status" value="1"/>
</dbReference>
<accession>A0A518ATU1</accession>
<evidence type="ECO:0000313" key="3">
    <source>
        <dbReference type="Proteomes" id="UP000315750"/>
    </source>
</evidence>
<name>A0A518ATU1_9BACT</name>
<reference evidence="2 3" key="1">
    <citation type="submission" date="2019-02" db="EMBL/GenBank/DDBJ databases">
        <title>Deep-cultivation of Planctomycetes and their phenomic and genomic characterization uncovers novel biology.</title>
        <authorList>
            <person name="Wiegand S."/>
            <person name="Jogler M."/>
            <person name="Boedeker C."/>
            <person name="Pinto D."/>
            <person name="Vollmers J."/>
            <person name="Rivas-Marin E."/>
            <person name="Kohn T."/>
            <person name="Peeters S.H."/>
            <person name="Heuer A."/>
            <person name="Rast P."/>
            <person name="Oberbeckmann S."/>
            <person name="Bunk B."/>
            <person name="Jeske O."/>
            <person name="Meyerdierks A."/>
            <person name="Storesund J.E."/>
            <person name="Kallscheuer N."/>
            <person name="Luecker S."/>
            <person name="Lage O.M."/>
            <person name="Pohl T."/>
            <person name="Merkel B.J."/>
            <person name="Hornburger P."/>
            <person name="Mueller R.-W."/>
            <person name="Bruemmer F."/>
            <person name="Labrenz M."/>
            <person name="Spormann A.M."/>
            <person name="Op den Camp H."/>
            <person name="Overmann J."/>
            <person name="Amann R."/>
            <person name="Jetten M.S.M."/>
            <person name="Mascher T."/>
            <person name="Medema M.H."/>
            <person name="Devos D.P."/>
            <person name="Kaster A.-K."/>
            <person name="Ovreas L."/>
            <person name="Rohde M."/>
            <person name="Galperin M.Y."/>
            <person name="Jogler C."/>
        </authorList>
    </citation>
    <scope>NUCLEOTIDE SEQUENCE [LARGE SCALE GENOMIC DNA]</scope>
    <source>
        <strain evidence="2 3">Pan181</strain>
    </source>
</reference>
<dbReference type="SUPFAM" id="SSF54913">
    <property type="entry name" value="GlnB-like"/>
    <property type="match status" value="1"/>
</dbReference>
<dbReference type="Pfam" id="PF03091">
    <property type="entry name" value="CutA1"/>
    <property type="match status" value="1"/>
</dbReference>
<evidence type="ECO:0000256" key="1">
    <source>
        <dbReference type="ARBA" id="ARBA00010169"/>
    </source>
</evidence>
<proteinExistence type="inferred from homology"/>
<dbReference type="InterPro" id="IPR015867">
    <property type="entry name" value="N-reg_PII/ATP_PRibTrfase_C"/>
</dbReference>
<evidence type="ECO:0000313" key="2">
    <source>
        <dbReference type="EMBL" id="QDU58139.1"/>
    </source>
</evidence>